<protein>
    <submittedName>
        <fullName evidence="1">Uncharacterized protein</fullName>
    </submittedName>
</protein>
<dbReference type="KEGG" id="pfer:IRI77_35065"/>
<keyword evidence="2" id="KW-1185">Reference proteome</keyword>
<accession>A0A7S7NQF7</accession>
<evidence type="ECO:0000313" key="2">
    <source>
        <dbReference type="Proteomes" id="UP000593892"/>
    </source>
</evidence>
<reference evidence="1 2" key="1">
    <citation type="submission" date="2020-10" db="EMBL/GenBank/DDBJ databases">
        <title>Complete genome sequence of Paludibaculum fermentans P105T, a facultatively anaerobic acidobacterium capable of dissimilatory Fe(III) reduction.</title>
        <authorList>
            <person name="Dedysh S.N."/>
            <person name="Beletsky A.V."/>
            <person name="Kulichevskaya I.S."/>
            <person name="Mardanov A.V."/>
            <person name="Ravin N.V."/>
        </authorList>
    </citation>
    <scope>NUCLEOTIDE SEQUENCE [LARGE SCALE GENOMIC DNA]</scope>
    <source>
        <strain evidence="1 2">P105</strain>
    </source>
</reference>
<name>A0A7S7NQF7_PALFE</name>
<dbReference type="EMBL" id="CP063849">
    <property type="protein sequence ID" value="QOY87901.1"/>
    <property type="molecule type" value="Genomic_DNA"/>
</dbReference>
<dbReference type="Proteomes" id="UP000593892">
    <property type="component" value="Chromosome"/>
</dbReference>
<sequence length="428" mass="47122">MDPSDSDAARVVPARRTRIATAAILLLCSQARLTAQPDAGAHAVLDSIRERALENVRTLPNYTCTSVIERSARRSVSHRFENVDRIHLEIAYIGGSELFGWPAGERIGEQDLRRFVGGSITNGDFALLTRALFAGPSVTFKTAIRKDLGGRPVWNLDFSSPREGSEWVLTLEQREEPVAYSGSLQADPDSLRLISIGMSADYIPREFGYRRVTRHLEFQPVRIGSNEVMLPSRAEFLTLDRNGEETRNEASFTGCREYTAESVLRFEEAEPEPAKPAVNEAAGGLPEQFEASCELETPVDSDVAAIGDAVTLRLTRSITGKSGVVVPKGAVLHGRIKLLSVLGGHRCAEFGFRYFEWDGKRLEISGRENRMIVTTRRISGSQNSGPGNWSPTLPTVEATPESMIRASGRRLVLARGFALKLESKAKEH</sequence>
<dbReference type="AlphaFoldDB" id="A0A7S7NQF7"/>
<evidence type="ECO:0000313" key="1">
    <source>
        <dbReference type="EMBL" id="QOY87901.1"/>
    </source>
</evidence>
<gene>
    <name evidence="1" type="ORF">IRI77_35065</name>
</gene>
<proteinExistence type="predicted"/>
<dbReference type="RefSeq" id="WP_194449568.1">
    <property type="nucleotide sequence ID" value="NZ_CP063849.1"/>
</dbReference>
<organism evidence="1 2">
    <name type="scientific">Paludibaculum fermentans</name>
    <dbReference type="NCBI Taxonomy" id="1473598"/>
    <lineage>
        <taxon>Bacteria</taxon>
        <taxon>Pseudomonadati</taxon>
        <taxon>Acidobacteriota</taxon>
        <taxon>Terriglobia</taxon>
        <taxon>Bryobacterales</taxon>
        <taxon>Bryobacteraceae</taxon>
        <taxon>Paludibaculum</taxon>
    </lineage>
</organism>